<protein>
    <recommendedName>
        <fullName evidence="7">Fe2OG dioxygenase domain-containing protein</fullName>
    </recommendedName>
</protein>
<feature type="region of interest" description="Disordered" evidence="2">
    <location>
        <begin position="860"/>
        <end position="879"/>
    </location>
</feature>
<name>W7IHX5_9PEZI</name>
<dbReference type="InterPro" id="IPR037151">
    <property type="entry name" value="AlkB-like_sf"/>
</dbReference>
<feature type="region of interest" description="Disordered" evidence="2">
    <location>
        <begin position="308"/>
        <end position="489"/>
    </location>
</feature>
<feature type="compositionally biased region" description="Basic and acidic residues" evidence="2">
    <location>
        <begin position="529"/>
        <end position="550"/>
    </location>
</feature>
<comment type="similarity">
    <text evidence="1">Belongs to the isochorismatase family.</text>
</comment>
<feature type="region of interest" description="Disordered" evidence="2">
    <location>
        <begin position="889"/>
        <end position="969"/>
    </location>
</feature>
<feature type="compositionally biased region" description="Pro residues" evidence="2">
    <location>
        <begin position="445"/>
        <end position="454"/>
    </location>
</feature>
<dbReference type="CDD" id="cd00431">
    <property type="entry name" value="cysteine_hydrolases"/>
    <property type="match status" value="1"/>
</dbReference>
<dbReference type="PANTHER" id="PTHR31212:SF5">
    <property type="entry name" value="ISOCHORISMATASE FAMILY PROTEIN FAMILY (AFU_ORTHOLOGUE AFUA_3G14500)"/>
    <property type="match status" value="1"/>
</dbReference>
<evidence type="ECO:0000259" key="3">
    <source>
        <dbReference type="Pfam" id="PF00857"/>
    </source>
</evidence>
<feature type="compositionally biased region" description="Polar residues" evidence="2">
    <location>
        <begin position="407"/>
        <end position="418"/>
    </location>
</feature>
<organism evidence="5 6">
    <name type="scientific">Drechslerella stenobrocha 248</name>
    <dbReference type="NCBI Taxonomy" id="1043628"/>
    <lineage>
        <taxon>Eukaryota</taxon>
        <taxon>Fungi</taxon>
        <taxon>Dikarya</taxon>
        <taxon>Ascomycota</taxon>
        <taxon>Pezizomycotina</taxon>
        <taxon>Orbiliomycetes</taxon>
        <taxon>Orbiliales</taxon>
        <taxon>Orbiliaceae</taxon>
        <taxon>Drechslerella</taxon>
    </lineage>
</organism>
<proteinExistence type="inferred from homology"/>
<evidence type="ECO:0000313" key="6">
    <source>
        <dbReference type="Proteomes" id="UP000024837"/>
    </source>
</evidence>
<accession>W7IHX5</accession>
<sequence length="1356" mass="146295">MFARRSTTQLRTRRALLVLDCQNAFLADDASNPMRIPPESVASAIANLTPLVTAFREVGDEVVWVSTDLDGCRESQRRDGVFTDDVGPSTTVSRRNSKKGNKRFSKLQEEITRSICATIEEGVLTTENTGSKSDEYLSEEFVEVHPEFWKAEDRMQRPASIEPFVDDKDLKLTKNDYSAFQIPNFLGILRSRMITEIYFAGAHSNVGVFATIADAAMHGFVMNMIDDCVIYRSRTRHDAAVKEIETDLGFVGLKSADVLRKLGKGDGKDEKGKPNGKGVGEEVAGTGTIRNPTVDPQVVQALVEKLRVSNATDDEEEEGKSPNSKSTHSRKNSTKRASTRAIGNGGSRPSQRASLQSPSQLVSSGKPSERPKSAPISGFQPPPEEPEPSSSPVETPEAKQPTEAGRTPTSQRSQSVDATNLDPDDDEAVRKLKQSIGIRTRAPSTPTPAAPPGQPKTRVRAKVSMRRPVDRKPSVGALEKPDISTTASPADLTRAIGSLNISTISSGEAEKSQAAKDELLKSILGKKMEAGAEKSAVKDQAEKPPEKPLTAKDSPTSTTNTTTDDVNTNTTAPAPSTTESTPDDNSKMSAIESKPTPAPTGDETNAAPPESTAKSTPTEDSASETATESKANPASTEDHTGVVSAEGKASATPTEDEAKVSPTEGESGVAPADTSERPSKDSAPKPSDKQAERAETHASRKHKRKDAAASKLLGPGDTLGEESDTTAVITDFLPDGFSATAFADLKSEVQWRVMHHRGGEVPRLVAVQGTVAEDGSFPVYRHPADESPPLLPFSKTVEAIRAHVERTLKHPVNHVLIQLYRGGTDYISEHSDKTLDIVRGSSIVNVSLGAQRVMTLRTKKKEREDGITGPTAPSPVVAVPDGKENVVAADAKEDKEGGVADTAADPARDIPNQTSSAADLTKDAADSAKETVDTEKDTADSDKGTANVTKDTSNPAEASASPTNASAIVADDKTDAVKVISDTPAEAEPQTLSAAENLQGKEKEKEPGEDEKRIIQKIPLPHNSMFILGLPTNQRWMHSINADRRLAREKSPAELAYDGERISLTFRHIGTFMSADESRIWGQGAISKTQETAGETIVGDEALAEKMVFAFAAENRMAAGFDWDQWYGKGFDVLHFKRRRRKIRLLASDPGGLAVRIAAEVVGWHDVLVEEVRLGQHAGDDGPVLPVLEDVDNEKTVVVGEEAALMFLATAVEEGRKWLLPDVVTRRAEYARCLSGLMEVRRLKGAMELLGVVGSGGGVVVEHPLFAKVHTELKYWDEWYQPRKGVDAGDGDDGGSRVTVVDCAVFPYARRLKELGFLDLPERDGKGLRYDALVRFVKRMEKEKFVKTALKPPAVE</sequence>
<dbReference type="Pfam" id="PF13532">
    <property type="entry name" value="2OG-FeII_Oxy_2"/>
    <property type="match status" value="1"/>
</dbReference>
<dbReference type="HOGENOM" id="CLU_005335_0_0_1"/>
<keyword evidence="6" id="KW-1185">Reference proteome</keyword>
<dbReference type="InterPro" id="IPR036282">
    <property type="entry name" value="Glutathione-S-Trfase_C_sf"/>
</dbReference>
<feature type="region of interest" description="Disordered" evidence="2">
    <location>
        <begin position="262"/>
        <end position="296"/>
    </location>
</feature>
<feature type="compositionally biased region" description="Polar residues" evidence="2">
    <location>
        <begin position="347"/>
        <end position="366"/>
    </location>
</feature>
<evidence type="ECO:0008006" key="7">
    <source>
        <dbReference type="Google" id="ProtNLM"/>
    </source>
</evidence>
<dbReference type="OrthoDB" id="445341at2759"/>
<dbReference type="GO" id="GO:0051213">
    <property type="term" value="F:dioxygenase activity"/>
    <property type="evidence" value="ECO:0007669"/>
    <property type="project" value="InterPro"/>
</dbReference>
<dbReference type="InterPro" id="IPR032854">
    <property type="entry name" value="ALKBH3"/>
</dbReference>
<evidence type="ECO:0000256" key="2">
    <source>
        <dbReference type="SAM" id="MobiDB-lite"/>
    </source>
</evidence>
<feature type="region of interest" description="Disordered" evidence="2">
    <location>
        <begin position="79"/>
        <end position="105"/>
    </location>
</feature>
<dbReference type="SUPFAM" id="SSF47616">
    <property type="entry name" value="GST C-terminal domain-like"/>
    <property type="match status" value="1"/>
</dbReference>
<evidence type="ECO:0000256" key="1">
    <source>
        <dbReference type="ARBA" id="ARBA00006336"/>
    </source>
</evidence>
<feature type="compositionally biased region" description="Basic residues" evidence="2">
    <location>
        <begin position="327"/>
        <end position="338"/>
    </location>
</feature>
<feature type="compositionally biased region" description="Low complexity" evidence="2">
    <location>
        <begin position="551"/>
        <end position="580"/>
    </location>
</feature>
<dbReference type="EMBL" id="KI966371">
    <property type="protein sequence ID" value="EWC48895.1"/>
    <property type="molecule type" value="Genomic_DNA"/>
</dbReference>
<feature type="compositionally biased region" description="Basic and acidic residues" evidence="2">
    <location>
        <begin position="920"/>
        <end position="943"/>
    </location>
</feature>
<dbReference type="GO" id="GO:0006307">
    <property type="term" value="P:DNA alkylation repair"/>
    <property type="evidence" value="ECO:0007669"/>
    <property type="project" value="InterPro"/>
</dbReference>
<feature type="compositionally biased region" description="Polar residues" evidence="2">
    <location>
        <begin position="944"/>
        <end position="966"/>
    </location>
</feature>
<dbReference type="InterPro" id="IPR000868">
    <property type="entry name" value="Isochorismatase-like_dom"/>
</dbReference>
<dbReference type="SUPFAM" id="SSF52499">
    <property type="entry name" value="Isochorismatase-like hydrolases"/>
    <property type="match status" value="1"/>
</dbReference>
<dbReference type="Gene3D" id="2.60.120.590">
    <property type="entry name" value="Alpha-ketoglutarate-dependent dioxygenase AlkB-like"/>
    <property type="match status" value="2"/>
</dbReference>
<dbReference type="Proteomes" id="UP000024837">
    <property type="component" value="Unassembled WGS sequence"/>
</dbReference>
<dbReference type="SUPFAM" id="SSF51197">
    <property type="entry name" value="Clavaminate synthase-like"/>
    <property type="match status" value="2"/>
</dbReference>
<feature type="domain" description="Alpha-ketoglutarate-dependent dioxygenase AlkB-like" evidence="4">
    <location>
        <begin position="727"/>
        <end position="864"/>
    </location>
</feature>
<evidence type="ECO:0000259" key="4">
    <source>
        <dbReference type="Pfam" id="PF13532"/>
    </source>
</evidence>
<dbReference type="PANTHER" id="PTHR31212">
    <property type="entry name" value="ALPHA-KETOGLUTARATE-DEPENDENT DIOXYGENASE ALKB HOMOLOG 3"/>
    <property type="match status" value="1"/>
</dbReference>
<evidence type="ECO:0000313" key="5">
    <source>
        <dbReference type="EMBL" id="EWC48895.1"/>
    </source>
</evidence>
<feature type="domain" description="Isochorismatase-like" evidence="3">
    <location>
        <begin position="166"/>
        <end position="246"/>
    </location>
</feature>
<dbReference type="InterPro" id="IPR027450">
    <property type="entry name" value="AlkB-like"/>
</dbReference>
<dbReference type="Pfam" id="PF00857">
    <property type="entry name" value="Isochorismatase"/>
    <property type="match status" value="1"/>
</dbReference>
<feature type="compositionally biased region" description="Basic and acidic residues" evidence="2">
    <location>
        <begin position="262"/>
        <end position="273"/>
    </location>
</feature>
<gene>
    <name evidence="5" type="ORF">DRE_00200</name>
</gene>
<dbReference type="InterPro" id="IPR036380">
    <property type="entry name" value="Isochorismatase-like_sf"/>
</dbReference>
<reference evidence="5 6" key="1">
    <citation type="submission" date="2013-05" db="EMBL/GenBank/DDBJ databases">
        <title>Drechslerella stenobrocha genome reveals carnivorous origination and mechanical trapping mechanism of predatory fungi.</title>
        <authorList>
            <person name="Liu X."/>
            <person name="Zhang W."/>
            <person name="Liu K."/>
        </authorList>
    </citation>
    <scope>NUCLEOTIDE SEQUENCE [LARGE SCALE GENOMIC DNA]</scope>
    <source>
        <strain evidence="5 6">248</strain>
    </source>
</reference>
<feature type="compositionally biased region" description="Basic residues" evidence="2">
    <location>
        <begin position="95"/>
        <end position="105"/>
    </location>
</feature>
<feature type="compositionally biased region" description="Basic and acidic residues" evidence="2">
    <location>
        <begin position="674"/>
        <end position="698"/>
    </location>
</feature>
<feature type="compositionally biased region" description="Polar residues" evidence="2">
    <location>
        <begin position="612"/>
        <end position="635"/>
    </location>
</feature>
<dbReference type="Gene3D" id="3.40.50.850">
    <property type="entry name" value="Isochorismatase-like"/>
    <property type="match status" value="1"/>
</dbReference>
<feature type="region of interest" description="Disordered" evidence="2">
    <location>
        <begin position="529"/>
        <end position="722"/>
    </location>
</feature>